<evidence type="ECO:0000313" key="2">
    <source>
        <dbReference type="EMBL" id="EHR79026.1"/>
    </source>
</evidence>
<gene>
    <name evidence="2" type="ORF">OCC_06504</name>
</gene>
<dbReference type="AlphaFoldDB" id="H3ZLY4"/>
<dbReference type="PaxDb" id="523849-OCC_06504"/>
<keyword evidence="1" id="KW-0812">Transmembrane</keyword>
<organism evidence="2 3">
    <name type="scientific">Thermococcus litoralis (strain ATCC 51850 / DSM 5473 / JCM 8560 / NS-C)</name>
    <dbReference type="NCBI Taxonomy" id="523849"/>
    <lineage>
        <taxon>Archaea</taxon>
        <taxon>Methanobacteriati</taxon>
        <taxon>Methanobacteriota</taxon>
        <taxon>Thermococci</taxon>
        <taxon>Thermococcales</taxon>
        <taxon>Thermococcaceae</taxon>
        <taxon>Thermococcus</taxon>
    </lineage>
</organism>
<keyword evidence="3" id="KW-1185">Reference proteome</keyword>
<keyword evidence="1" id="KW-1133">Transmembrane helix</keyword>
<proteinExistence type="predicted"/>
<dbReference type="Proteomes" id="UP000015502">
    <property type="component" value="Chromosome"/>
</dbReference>
<dbReference type="GeneID" id="16548437"/>
<reference evidence="2 3" key="1">
    <citation type="journal article" date="2012" name="J. Bacteriol.">
        <title>Genome sequence of the model hyperthermophilic archaeon Thermococcus litoralis NS-C.</title>
        <authorList>
            <person name="Gardner A.F."/>
            <person name="Kumar S."/>
            <person name="Perler F.B."/>
        </authorList>
    </citation>
    <scope>NUCLEOTIDE SEQUENCE [LARGE SCALE GENOMIC DNA]</scope>
    <source>
        <strain evidence="3">ATCC 51850 / DSM 5473 / JCM 8560 / NS-C</strain>
    </source>
</reference>
<evidence type="ECO:0000256" key="1">
    <source>
        <dbReference type="SAM" id="Phobius"/>
    </source>
</evidence>
<dbReference type="OrthoDB" id="102502at2157"/>
<dbReference type="EMBL" id="CP006670">
    <property type="protein sequence ID" value="EHR79026.1"/>
    <property type="molecule type" value="Genomic_DNA"/>
</dbReference>
<name>H3ZLY4_THELN</name>
<feature type="transmembrane region" description="Helical" evidence="1">
    <location>
        <begin position="37"/>
        <end position="57"/>
    </location>
</feature>
<sequence length="90" mass="10138">MINTLGYLLDGVVIVLGAMLSVAAWKAYRKSGMKSILLLFLAFLMFVAKKIIENFHLIKTSLSSEILEVTSTTFELLILVLFFIALIRRD</sequence>
<feature type="transmembrane region" description="Helical" evidence="1">
    <location>
        <begin position="6"/>
        <end position="25"/>
    </location>
</feature>
<feature type="transmembrane region" description="Helical" evidence="1">
    <location>
        <begin position="69"/>
        <end position="87"/>
    </location>
</feature>
<dbReference type="HOGENOM" id="CLU_184958_0_0_2"/>
<dbReference type="STRING" id="523849.OCC_06504"/>
<dbReference type="KEGG" id="tlt:OCC_06504"/>
<dbReference type="RefSeq" id="WP_004067568.1">
    <property type="nucleotide sequence ID" value="NC_022084.1"/>
</dbReference>
<accession>H3ZLY4</accession>
<evidence type="ECO:0000313" key="3">
    <source>
        <dbReference type="Proteomes" id="UP000015502"/>
    </source>
</evidence>
<keyword evidence="1" id="KW-0472">Membrane</keyword>
<protein>
    <submittedName>
        <fullName evidence="2">Uncharacterized protein</fullName>
    </submittedName>
</protein>